<evidence type="ECO:0000313" key="1">
    <source>
        <dbReference type="EMBL" id="RJG12296.1"/>
    </source>
</evidence>
<keyword evidence="2" id="KW-1185">Reference proteome</keyword>
<organism evidence="1 2">
    <name type="scientific">Pseudomonas cavernicola</name>
    <dbReference type="NCBI Taxonomy" id="2320866"/>
    <lineage>
        <taxon>Bacteria</taxon>
        <taxon>Pseudomonadati</taxon>
        <taxon>Pseudomonadota</taxon>
        <taxon>Gammaproteobacteria</taxon>
        <taxon>Pseudomonadales</taxon>
        <taxon>Pseudomonadaceae</taxon>
        <taxon>Pseudomonas</taxon>
    </lineage>
</organism>
<evidence type="ECO:0000313" key="2">
    <source>
        <dbReference type="Proteomes" id="UP000284021"/>
    </source>
</evidence>
<gene>
    <name evidence="1" type="ORF">D3879_03065</name>
</gene>
<reference evidence="1 2" key="1">
    <citation type="submission" date="2018-09" db="EMBL/GenBank/DDBJ databases">
        <authorList>
            <person name="Zhu H."/>
        </authorList>
    </citation>
    <scope>NUCLEOTIDE SEQUENCE [LARGE SCALE GENOMIC DNA]</scope>
    <source>
        <strain evidence="1 2">K1S02-6</strain>
    </source>
</reference>
<dbReference type="Proteomes" id="UP000284021">
    <property type="component" value="Unassembled WGS sequence"/>
</dbReference>
<proteinExistence type="predicted"/>
<comment type="caution">
    <text evidence="1">The sequence shown here is derived from an EMBL/GenBank/DDBJ whole genome shotgun (WGS) entry which is preliminary data.</text>
</comment>
<dbReference type="AlphaFoldDB" id="A0A418XIL3"/>
<sequence>MVAVMEPMLARLDLAEMALGWIDNAGAFRLNRQRELAEDGGVTESRLSRLLGTMDSAGYTHRKFKREYVDGRWTTRTLICITERFFVDLGLGQLFTKLRAKAISRRKAHVSSRPNAAVKAIRGPVRSVSVRPRNEVARQSDGVAVLEKLMALKAAHPDLADDELTKLYRRLECPEKAAATA</sequence>
<protein>
    <submittedName>
        <fullName evidence="1">Uncharacterized protein</fullName>
    </submittedName>
</protein>
<accession>A0A418XIL3</accession>
<dbReference type="EMBL" id="QYUR01000002">
    <property type="protein sequence ID" value="RJG12296.1"/>
    <property type="molecule type" value="Genomic_DNA"/>
</dbReference>
<name>A0A418XIL3_9PSED</name>